<keyword evidence="2" id="KW-1185">Reference proteome</keyword>
<sequence>MLYESGSTHFYVVTLIAHPGVVKLLGQVATTRVREQHDQHILGGKTLSIGHSRRQGRAPRATNQDTLLACQAPGPVERGTVINTNHIVDNSGIIVTREHIHADTFDLVGPGGIARVDRAWRVRANDFDLWILLFEIAAGPRNSSTCADARDESRDLARRIAPNLWARRAIVRRWIGRVRILVGTARARNLLRQAIGDIFVVLWRVMGNAARADHNLRAIRAQQASLLLAGLVGHDEDAVIAFDRRRDCQAMPGITARWLDNRPTWTQQALLLAVLDHRRANAILHAPTRIKKLHLRQYHRRHIACDALQLHQRRIPDPL</sequence>
<dbReference type="EMBL" id="BNJG01000001">
    <property type="protein sequence ID" value="GHO55476.1"/>
    <property type="molecule type" value="Genomic_DNA"/>
</dbReference>
<evidence type="ECO:0000313" key="2">
    <source>
        <dbReference type="Proteomes" id="UP000654345"/>
    </source>
</evidence>
<gene>
    <name evidence="1" type="ORF">KSB_39510</name>
</gene>
<name>A0ABQ3URT3_9CHLR</name>
<organism evidence="1 2">
    <name type="scientific">Ktedonobacter robiniae</name>
    <dbReference type="NCBI Taxonomy" id="2778365"/>
    <lineage>
        <taxon>Bacteria</taxon>
        <taxon>Bacillati</taxon>
        <taxon>Chloroflexota</taxon>
        <taxon>Ktedonobacteria</taxon>
        <taxon>Ktedonobacterales</taxon>
        <taxon>Ktedonobacteraceae</taxon>
        <taxon>Ktedonobacter</taxon>
    </lineage>
</organism>
<proteinExistence type="predicted"/>
<reference evidence="1 2" key="1">
    <citation type="journal article" date="2021" name="Int. J. Syst. Evol. Microbiol.">
        <title>Reticulibacter mediterranei gen. nov., sp. nov., within the new family Reticulibacteraceae fam. nov., and Ktedonospora formicarum gen. nov., sp. nov., Ktedonobacter robiniae sp. nov., Dictyobacter formicarum sp. nov. and Dictyobacter arantiisoli sp. nov., belonging to the class Ktedonobacteria.</title>
        <authorList>
            <person name="Yabe S."/>
            <person name="Zheng Y."/>
            <person name="Wang C.M."/>
            <person name="Sakai Y."/>
            <person name="Abe K."/>
            <person name="Yokota A."/>
            <person name="Donadio S."/>
            <person name="Cavaletti L."/>
            <person name="Monciardini P."/>
        </authorList>
    </citation>
    <scope>NUCLEOTIDE SEQUENCE [LARGE SCALE GENOMIC DNA]</scope>
    <source>
        <strain evidence="1 2">SOSP1-30</strain>
    </source>
</reference>
<protein>
    <submittedName>
        <fullName evidence="1">Uncharacterized protein</fullName>
    </submittedName>
</protein>
<dbReference type="Proteomes" id="UP000654345">
    <property type="component" value="Unassembled WGS sequence"/>
</dbReference>
<accession>A0ABQ3URT3</accession>
<evidence type="ECO:0000313" key="1">
    <source>
        <dbReference type="EMBL" id="GHO55476.1"/>
    </source>
</evidence>
<comment type="caution">
    <text evidence="1">The sequence shown here is derived from an EMBL/GenBank/DDBJ whole genome shotgun (WGS) entry which is preliminary data.</text>
</comment>